<dbReference type="InterPro" id="IPR055411">
    <property type="entry name" value="LRR_FXL15/At3g58940/PEG3-like"/>
</dbReference>
<accession>A0AAD7KW88</accession>
<reference evidence="3" key="1">
    <citation type="journal article" date="2023" name="Science">
        <title>Elucidation of the pathway for biosynthesis of saponin adjuvants from the soapbark tree.</title>
        <authorList>
            <person name="Reed J."/>
            <person name="Orme A."/>
            <person name="El-Demerdash A."/>
            <person name="Owen C."/>
            <person name="Martin L.B.B."/>
            <person name="Misra R.C."/>
            <person name="Kikuchi S."/>
            <person name="Rejzek M."/>
            <person name="Martin A.C."/>
            <person name="Harkess A."/>
            <person name="Leebens-Mack J."/>
            <person name="Louveau T."/>
            <person name="Stephenson M.J."/>
            <person name="Osbourn A."/>
        </authorList>
    </citation>
    <scope>NUCLEOTIDE SEQUENCE</scope>
    <source>
        <strain evidence="3">S10</strain>
    </source>
</reference>
<dbReference type="AlphaFoldDB" id="A0AAD7KW88"/>
<name>A0AAD7KW88_QUISA</name>
<sequence>MISKRWQCLWMSLPELDFAQGTVNKKARSVYMSFVGRALMLCNSTDIKKFSLSCDLLCDELRISTWIFGTVRQNVEVLDLCLLLLTKPLILILSLQMCCNLKLPSVISLSSFKIMTLTHVMFPDHAIDQLLSGCPILENLTLDECYWENVTSVSISGPTLRTLVVYDFLDDKNDCQVLVSGTMLKSFVYEGKLKRKYCLLDSPSLEDACINVDGDQSKCAIQTCKLMRGLSNVNRLVMSSSTNQALSQTKESLDPLPMFHKLKHLEVNVEYLDMSYGALLDVLQNSPFLTYLEFTKGIDLEVDHWELDPIPPCFLTYLKVIKFGDFLGLEDERIVIRVLLQKAAVLERMTIHWSEEEFTGVEGFRQQMKVNAEVQVLPKSIKKLCYLSHLANVAAL</sequence>
<feature type="domain" description="F-box/LRR-repeat protein 15/At3g58940/PEG3-like LRR" evidence="2">
    <location>
        <begin position="95"/>
        <end position="290"/>
    </location>
</feature>
<organism evidence="3 4">
    <name type="scientific">Quillaja saponaria</name>
    <name type="common">Soap bark tree</name>
    <dbReference type="NCBI Taxonomy" id="32244"/>
    <lineage>
        <taxon>Eukaryota</taxon>
        <taxon>Viridiplantae</taxon>
        <taxon>Streptophyta</taxon>
        <taxon>Embryophyta</taxon>
        <taxon>Tracheophyta</taxon>
        <taxon>Spermatophyta</taxon>
        <taxon>Magnoliopsida</taxon>
        <taxon>eudicotyledons</taxon>
        <taxon>Gunneridae</taxon>
        <taxon>Pentapetalae</taxon>
        <taxon>rosids</taxon>
        <taxon>fabids</taxon>
        <taxon>Fabales</taxon>
        <taxon>Quillajaceae</taxon>
        <taxon>Quillaja</taxon>
    </lineage>
</organism>
<dbReference type="EMBL" id="JARAOO010000013">
    <property type="protein sequence ID" value="KAJ7946261.1"/>
    <property type="molecule type" value="Genomic_DNA"/>
</dbReference>
<gene>
    <name evidence="3" type="ORF">O6P43_031221</name>
</gene>
<dbReference type="KEGG" id="qsa:O6P43_031221"/>
<dbReference type="InterPro" id="IPR050232">
    <property type="entry name" value="FBL13/AtMIF1-like"/>
</dbReference>
<dbReference type="Proteomes" id="UP001163823">
    <property type="component" value="Chromosome 13"/>
</dbReference>
<comment type="caution">
    <text evidence="3">The sequence shown here is derived from an EMBL/GenBank/DDBJ whole genome shotgun (WGS) entry which is preliminary data.</text>
</comment>
<protein>
    <submittedName>
        <fullName evidence="3">F-box protein</fullName>
    </submittedName>
</protein>
<dbReference type="PANTHER" id="PTHR31900">
    <property type="entry name" value="F-BOX/RNI SUPERFAMILY PROTEIN-RELATED"/>
    <property type="match status" value="1"/>
</dbReference>
<feature type="domain" description="FBD" evidence="1">
    <location>
        <begin position="310"/>
        <end position="351"/>
    </location>
</feature>
<evidence type="ECO:0000313" key="3">
    <source>
        <dbReference type="EMBL" id="KAJ7946261.1"/>
    </source>
</evidence>
<evidence type="ECO:0000313" key="4">
    <source>
        <dbReference type="Proteomes" id="UP001163823"/>
    </source>
</evidence>
<proteinExistence type="predicted"/>
<dbReference type="InterPro" id="IPR006566">
    <property type="entry name" value="FBD"/>
</dbReference>
<evidence type="ECO:0000259" key="2">
    <source>
        <dbReference type="Pfam" id="PF24758"/>
    </source>
</evidence>
<dbReference type="Pfam" id="PF24758">
    <property type="entry name" value="LRR_At5g56370"/>
    <property type="match status" value="1"/>
</dbReference>
<dbReference type="PANTHER" id="PTHR31900:SF30">
    <property type="entry name" value="SUPERFAMILY PROTEIN, PUTATIVE-RELATED"/>
    <property type="match status" value="1"/>
</dbReference>
<evidence type="ECO:0000259" key="1">
    <source>
        <dbReference type="Pfam" id="PF08387"/>
    </source>
</evidence>
<dbReference type="Pfam" id="PF08387">
    <property type="entry name" value="FBD"/>
    <property type="match status" value="1"/>
</dbReference>
<keyword evidence="4" id="KW-1185">Reference proteome</keyword>